<dbReference type="Pfam" id="PF00078">
    <property type="entry name" value="RVT_1"/>
    <property type="match status" value="1"/>
</dbReference>
<dbReference type="Gene3D" id="3.60.10.10">
    <property type="entry name" value="Endonuclease/exonuclease/phosphatase"/>
    <property type="match status" value="1"/>
</dbReference>
<keyword evidence="3" id="KW-1185">Reference proteome</keyword>
<sequence>MPSDSCANANFYYTSFKQFKEVYNKPGGFTVLQLNVRGLNKIDKFEQIKLMISHLLYKPDILVFGETKLKPRFPINIYNINGYTKHYECRKCSKKDGSGGGLMVFVRKEINIMNCEVLSLGTNTKSSIQKVKIQLRLHSETITLITYYRPPDIINVEDFLNDLEKEALIMKGKTIFIGDMNINLIGDAKLTKNYLSLLKSYDLEISNNVQTRNESGSIIDHTIINFSGENIINNHTISVRSDLSDHNMIVSTFQNLKTTKKPTIKVIHHTDYEILHNTFNSLIDTNWFLSLHDPNKITNELIKVTQESIKNATKSTSVKVKNESILWWYNDRIRKAISFKEKCAVKMRKNRNIASFKNAFKEASINLKKIIKEEKIESDMQRFSNKDTKKMWQSINSVLGRSKNSDITSININDEIIENKNLIAEEFNRHFISSVSELINSIPDNIYNKHEEYSTALQSCHIIPPTDDEIISIIVQLKNSSCGLDGIKSSHLKHISASIAPLLRHLINKIIETGVYPNALKIATVVPICKGGDSKNVANYRPISILSTLNKVIEKFLHDRLTSFLDKNHVIYKRQYGFRKKCNTEIAALELINDVRSQLDIKKKVALIMLDLKKAFDVVDHLLLTESLERYGIRGSILDLFANYLSDRRQIVKIGDTYSSCTSIKSGVIQGSVLGPLLFSIFINDISKLPLKGKLYLYADDVVIAIDQDPQIELASAIQHDMKLIISKLQSKKLILNTSKSNFLIIHSPYQKVILEDIVQLDNNTSLVRVEYAKYLGLVIDQSLKWDVHVNSLETKLASAAGALWKLKNRLPLHIKKTIYQSLVESNLYYMSTIWGTASDAVLKPIQILQNRALRNVYNLDRLENRVKMYTHLVSDCLPIRAISYLSTATIIYNILNKRTHSNLSFVKQSSNSRTLRRNDTLRATICRTNRGSKSINFLGIHIYNNVPDEIKKLKHSYAFKWALKCNIRNENFIKLCFNNDYLSRFC</sequence>
<dbReference type="SUPFAM" id="SSF56672">
    <property type="entry name" value="DNA/RNA polymerases"/>
    <property type="match status" value="1"/>
</dbReference>
<gene>
    <name evidence="2" type="ORF">PVAND_004268</name>
</gene>
<evidence type="ECO:0000313" key="2">
    <source>
        <dbReference type="EMBL" id="KAG5674289.1"/>
    </source>
</evidence>
<name>A0A9J6BWG8_POLVA</name>
<evidence type="ECO:0000259" key="1">
    <source>
        <dbReference type="PROSITE" id="PS50878"/>
    </source>
</evidence>
<dbReference type="Proteomes" id="UP001107558">
    <property type="component" value="Chromosome 2"/>
</dbReference>
<dbReference type="InterPro" id="IPR043502">
    <property type="entry name" value="DNA/RNA_pol_sf"/>
</dbReference>
<dbReference type="GO" id="GO:0071897">
    <property type="term" value="P:DNA biosynthetic process"/>
    <property type="evidence" value="ECO:0007669"/>
    <property type="project" value="UniProtKB-ARBA"/>
</dbReference>
<dbReference type="InterPro" id="IPR036691">
    <property type="entry name" value="Endo/exonu/phosph_ase_sf"/>
</dbReference>
<organism evidence="2 3">
    <name type="scientific">Polypedilum vanderplanki</name>
    <name type="common">Sleeping chironomid midge</name>
    <dbReference type="NCBI Taxonomy" id="319348"/>
    <lineage>
        <taxon>Eukaryota</taxon>
        <taxon>Metazoa</taxon>
        <taxon>Ecdysozoa</taxon>
        <taxon>Arthropoda</taxon>
        <taxon>Hexapoda</taxon>
        <taxon>Insecta</taxon>
        <taxon>Pterygota</taxon>
        <taxon>Neoptera</taxon>
        <taxon>Endopterygota</taxon>
        <taxon>Diptera</taxon>
        <taxon>Nematocera</taxon>
        <taxon>Chironomoidea</taxon>
        <taxon>Chironomidae</taxon>
        <taxon>Chironominae</taxon>
        <taxon>Polypedilum</taxon>
        <taxon>Polypedilum</taxon>
    </lineage>
</organism>
<accession>A0A9J6BWG8</accession>
<feature type="domain" description="Reverse transcriptase" evidence="1">
    <location>
        <begin position="509"/>
        <end position="780"/>
    </location>
</feature>
<dbReference type="EMBL" id="JADBJN010000002">
    <property type="protein sequence ID" value="KAG5674289.1"/>
    <property type="molecule type" value="Genomic_DNA"/>
</dbReference>
<proteinExistence type="predicted"/>
<dbReference type="AlphaFoldDB" id="A0A9J6BWG8"/>
<dbReference type="CDD" id="cd01650">
    <property type="entry name" value="RT_nLTR_like"/>
    <property type="match status" value="1"/>
</dbReference>
<evidence type="ECO:0000313" key="3">
    <source>
        <dbReference type="Proteomes" id="UP001107558"/>
    </source>
</evidence>
<dbReference type="OrthoDB" id="7764906at2759"/>
<dbReference type="PROSITE" id="PS50878">
    <property type="entry name" value="RT_POL"/>
    <property type="match status" value="1"/>
</dbReference>
<protein>
    <recommendedName>
        <fullName evidence="1">Reverse transcriptase domain-containing protein</fullName>
    </recommendedName>
</protein>
<reference evidence="2" key="1">
    <citation type="submission" date="2021-03" db="EMBL/GenBank/DDBJ databases">
        <title>Chromosome level genome of the anhydrobiotic midge Polypedilum vanderplanki.</title>
        <authorList>
            <person name="Yoshida Y."/>
            <person name="Kikawada T."/>
            <person name="Gusev O."/>
        </authorList>
    </citation>
    <scope>NUCLEOTIDE SEQUENCE</scope>
    <source>
        <strain evidence="2">NIAS01</strain>
        <tissue evidence="2">Whole body or cell culture</tissue>
    </source>
</reference>
<dbReference type="InterPro" id="IPR000477">
    <property type="entry name" value="RT_dom"/>
</dbReference>
<comment type="caution">
    <text evidence="2">The sequence shown here is derived from an EMBL/GenBank/DDBJ whole genome shotgun (WGS) entry which is preliminary data.</text>
</comment>
<dbReference type="SUPFAM" id="SSF56219">
    <property type="entry name" value="DNase I-like"/>
    <property type="match status" value="1"/>
</dbReference>
<dbReference type="PANTHER" id="PTHR33332">
    <property type="entry name" value="REVERSE TRANSCRIPTASE DOMAIN-CONTAINING PROTEIN"/>
    <property type="match status" value="1"/>
</dbReference>